<dbReference type="Proteomes" id="UP000176450">
    <property type="component" value="Unassembled WGS sequence"/>
</dbReference>
<comment type="caution">
    <text evidence="1">The sequence shown here is derived from an EMBL/GenBank/DDBJ whole genome shotgun (WGS) entry which is preliminary data.</text>
</comment>
<dbReference type="Gene3D" id="1.10.1270.10">
    <property type="entry name" value="TrpR-like"/>
    <property type="match status" value="1"/>
</dbReference>
<dbReference type="GO" id="GO:0003700">
    <property type="term" value="F:DNA-binding transcription factor activity"/>
    <property type="evidence" value="ECO:0007669"/>
    <property type="project" value="InterPro"/>
</dbReference>
<protein>
    <submittedName>
        <fullName evidence="1">Uncharacterized protein</fullName>
    </submittedName>
</protein>
<dbReference type="InterPro" id="IPR010921">
    <property type="entry name" value="Trp_repressor/repl_initiator"/>
</dbReference>
<dbReference type="InterPro" id="IPR038116">
    <property type="entry name" value="TrpR-like_sf"/>
</dbReference>
<dbReference type="InterPro" id="IPR013368">
    <property type="entry name" value="YecD_YerC"/>
</dbReference>
<dbReference type="SUPFAM" id="SSF48295">
    <property type="entry name" value="TrpR-like"/>
    <property type="match status" value="1"/>
</dbReference>
<gene>
    <name evidence="1" type="ORF">A3A63_01205</name>
</gene>
<dbReference type="AlphaFoldDB" id="A0A1F6B2Y3"/>
<dbReference type="InterPro" id="IPR000831">
    <property type="entry name" value="Trp_repress"/>
</dbReference>
<name>A0A1F6B2Y3_9BACT</name>
<dbReference type="NCBIfam" id="TIGR02531">
    <property type="entry name" value="yecD_yerC"/>
    <property type="match status" value="1"/>
</dbReference>
<dbReference type="PANTHER" id="PTHR40080">
    <property type="entry name" value="LMO1763 PROTEIN"/>
    <property type="match status" value="1"/>
</dbReference>
<dbReference type="Pfam" id="PF01371">
    <property type="entry name" value="Trp_repressor"/>
    <property type="match status" value="1"/>
</dbReference>
<evidence type="ECO:0000313" key="2">
    <source>
        <dbReference type="Proteomes" id="UP000176450"/>
    </source>
</evidence>
<sequence>MTQLSRNPVHKDVYYSIRDDFIWVIGSLHSQEETKAFFYDFFTKTERVMFTKRLAIALMLHKGYEYGQIQYILHVSTSTISRVMNWLDSGGAGVKHVLDKLIREEKMEDFWTKVNHALDTVARLRK</sequence>
<reference evidence="1 2" key="1">
    <citation type="journal article" date="2016" name="Nat. Commun.">
        <title>Thousands of microbial genomes shed light on interconnected biogeochemical processes in an aquifer system.</title>
        <authorList>
            <person name="Anantharaman K."/>
            <person name="Brown C.T."/>
            <person name="Hug L.A."/>
            <person name="Sharon I."/>
            <person name="Castelle C.J."/>
            <person name="Probst A.J."/>
            <person name="Thomas B.C."/>
            <person name="Singh A."/>
            <person name="Wilkins M.J."/>
            <person name="Karaoz U."/>
            <person name="Brodie E.L."/>
            <person name="Williams K.H."/>
            <person name="Hubbard S.S."/>
            <person name="Banfield J.F."/>
        </authorList>
    </citation>
    <scope>NUCLEOTIDE SEQUENCE [LARGE SCALE GENOMIC DNA]</scope>
</reference>
<dbReference type="EMBL" id="MFJX01000017">
    <property type="protein sequence ID" value="OGG31289.1"/>
    <property type="molecule type" value="Genomic_DNA"/>
</dbReference>
<evidence type="ECO:0000313" key="1">
    <source>
        <dbReference type="EMBL" id="OGG31289.1"/>
    </source>
</evidence>
<accession>A0A1F6B2Y3</accession>
<proteinExistence type="predicted"/>
<organism evidence="1 2">
    <name type="scientific">Candidatus Gottesmanbacteria bacterium RIFCSPLOWO2_01_FULL_46_9</name>
    <dbReference type="NCBI Taxonomy" id="1798394"/>
    <lineage>
        <taxon>Bacteria</taxon>
        <taxon>Candidatus Gottesmaniibacteriota</taxon>
    </lineage>
</organism>
<dbReference type="PANTHER" id="PTHR40080:SF1">
    <property type="entry name" value="TRPR-LIKE PROTEIN YERC_YECD"/>
    <property type="match status" value="1"/>
</dbReference>
<dbReference type="GO" id="GO:0043565">
    <property type="term" value="F:sequence-specific DNA binding"/>
    <property type="evidence" value="ECO:0007669"/>
    <property type="project" value="InterPro"/>
</dbReference>